<dbReference type="EMBL" id="BAABDL010000037">
    <property type="protein sequence ID" value="GAA4062692.1"/>
    <property type="molecule type" value="Genomic_DNA"/>
</dbReference>
<sequence length="261" mass="29449">MATEKILFLDIDGTILLPDHTIQASTLEAIKQVTERGIKVFLATGRPLHEINQLKNKLNIQSCIGYNGAYATYQGKEIYNRPMDPNLVDHFVQTAAKSSEELVLYRNDANLFTNLGKPYTINFINYFDLTLNEHYQEADRNNILGGTIMNLNKKNLQHYQKSSYFLSEVNVDGLRDSYDIIQKTTNKGEAINYILNKFNLKPEQAIAFGDGLNDREMLSTVGKGFAMGNANPDLFQFANYKTTSVEDNGIYNGLKQLGLVN</sequence>
<dbReference type="PANTHER" id="PTHR10000:SF25">
    <property type="entry name" value="PHOSPHATASE YKRA-RELATED"/>
    <property type="match status" value="1"/>
</dbReference>
<dbReference type="InterPro" id="IPR023214">
    <property type="entry name" value="HAD_sf"/>
</dbReference>
<proteinExistence type="predicted"/>
<dbReference type="GO" id="GO:0016787">
    <property type="term" value="F:hydrolase activity"/>
    <property type="evidence" value="ECO:0007669"/>
    <property type="project" value="UniProtKB-KW"/>
</dbReference>
<dbReference type="PROSITE" id="PS01228">
    <property type="entry name" value="COF_1"/>
    <property type="match status" value="1"/>
</dbReference>
<dbReference type="NCBIfam" id="TIGR01484">
    <property type="entry name" value="HAD-SF-IIB"/>
    <property type="match status" value="1"/>
</dbReference>
<dbReference type="PANTHER" id="PTHR10000">
    <property type="entry name" value="PHOSPHOSERINE PHOSPHATASE"/>
    <property type="match status" value="1"/>
</dbReference>
<keyword evidence="1" id="KW-0378">Hydrolase</keyword>
<dbReference type="Gene3D" id="3.30.1240.10">
    <property type="match status" value="1"/>
</dbReference>
<dbReference type="InterPro" id="IPR036412">
    <property type="entry name" value="HAD-like_sf"/>
</dbReference>
<dbReference type="PROSITE" id="PS01229">
    <property type="entry name" value="COF_2"/>
    <property type="match status" value="1"/>
</dbReference>
<accession>A0ABP7V9X0</accession>
<evidence type="ECO:0000313" key="1">
    <source>
        <dbReference type="EMBL" id="GAA4062692.1"/>
    </source>
</evidence>
<keyword evidence="2" id="KW-1185">Reference proteome</keyword>
<dbReference type="SFLD" id="SFLDS00003">
    <property type="entry name" value="Haloacid_Dehalogenase"/>
    <property type="match status" value="1"/>
</dbReference>
<name>A0ABP7V9X0_9BACI</name>
<comment type="caution">
    <text evidence="1">The sequence shown here is derived from an EMBL/GenBank/DDBJ whole genome shotgun (WGS) entry which is preliminary data.</text>
</comment>
<organism evidence="1 2">
    <name type="scientific">Amphibacillus indicireducens</name>
    <dbReference type="NCBI Taxonomy" id="1076330"/>
    <lineage>
        <taxon>Bacteria</taxon>
        <taxon>Bacillati</taxon>
        <taxon>Bacillota</taxon>
        <taxon>Bacilli</taxon>
        <taxon>Bacillales</taxon>
        <taxon>Bacillaceae</taxon>
        <taxon>Amphibacillus</taxon>
    </lineage>
</organism>
<gene>
    <name evidence="1" type="ORF">GCM10022410_06860</name>
</gene>
<dbReference type="NCBIfam" id="TIGR00099">
    <property type="entry name" value="Cof-subfamily"/>
    <property type="match status" value="1"/>
</dbReference>
<evidence type="ECO:0000313" key="2">
    <source>
        <dbReference type="Proteomes" id="UP001501734"/>
    </source>
</evidence>
<dbReference type="SUPFAM" id="SSF56784">
    <property type="entry name" value="HAD-like"/>
    <property type="match status" value="1"/>
</dbReference>
<dbReference type="RefSeq" id="WP_344910345.1">
    <property type="nucleotide sequence ID" value="NZ_BAABDL010000037.1"/>
</dbReference>
<dbReference type="InterPro" id="IPR006379">
    <property type="entry name" value="HAD-SF_hydro_IIB"/>
</dbReference>
<reference evidence="2" key="1">
    <citation type="journal article" date="2019" name="Int. J. Syst. Evol. Microbiol.">
        <title>The Global Catalogue of Microorganisms (GCM) 10K type strain sequencing project: providing services to taxonomists for standard genome sequencing and annotation.</title>
        <authorList>
            <consortium name="The Broad Institute Genomics Platform"/>
            <consortium name="The Broad Institute Genome Sequencing Center for Infectious Disease"/>
            <person name="Wu L."/>
            <person name="Ma J."/>
        </authorList>
    </citation>
    <scope>NUCLEOTIDE SEQUENCE [LARGE SCALE GENOMIC DNA]</scope>
    <source>
        <strain evidence="2">JCM 17250</strain>
    </source>
</reference>
<dbReference type="SFLD" id="SFLDG01140">
    <property type="entry name" value="C2.B:_Phosphomannomutase_and_P"/>
    <property type="match status" value="1"/>
</dbReference>
<dbReference type="Pfam" id="PF08282">
    <property type="entry name" value="Hydrolase_3"/>
    <property type="match status" value="1"/>
</dbReference>
<dbReference type="Proteomes" id="UP001501734">
    <property type="component" value="Unassembled WGS sequence"/>
</dbReference>
<dbReference type="InterPro" id="IPR000150">
    <property type="entry name" value="Cof"/>
</dbReference>
<protein>
    <submittedName>
        <fullName evidence="1">Cof-type HAD-IIB family hydrolase</fullName>
    </submittedName>
</protein>
<dbReference type="Gene3D" id="3.40.50.1000">
    <property type="entry name" value="HAD superfamily/HAD-like"/>
    <property type="match status" value="1"/>
</dbReference>